<keyword evidence="2 4" id="KW-0863">Zinc-finger</keyword>
<dbReference type="Proteomes" id="UP001160148">
    <property type="component" value="Unassembled WGS sequence"/>
</dbReference>
<keyword evidence="5" id="KW-0175">Coiled coil</keyword>
<keyword evidence="1" id="KW-0479">Metal-binding</keyword>
<keyword evidence="3" id="KW-0862">Zinc</keyword>
<reference evidence="7 8" key="1">
    <citation type="submission" date="2023-01" db="EMBL/GenBank/DDBJ databases">
        <authorList>
            <person name="Whitehead M."/>
        </authorList>
    </citation>
    <scope>NUCLEOTIDE SEQUENCE [LARGE SCALE GENOMIC DNA]</scope>
</reference>
<organism evidence="7 8">
    <name type="scientific">Macrosiphum euphorbiae</name>
    <name type="common">potato aphid</name>
    <dbReference type="NCBI Taxonomy" id="13131"/>
    <lineage>
        <taxon>Eukaryota</taxon>
        <taxon>Metazoa</taxon>
        <taxon>Ecdysozoa</taxon>
        <taxon>Arthropoda</taxon>
        <taxon>Hexapoda</taxon>
        <taxon>Insecta</taxon>
        <taxon>Pterygota</taxon>
        <taxon>Neoptera</taxon>
        <taxon>Paraneoptera</taxon>
        <taxon>Hemiptera</taxon>
        <taxon>Sternorrhyncha</taxon>
        <taxon>Aphidomorpha</taxon>
        <taxon>Aphidoidea</taxon>
        <taxon>Aphididae</taxon>
        <taxon>Macrosiphini</taxon>
        <taxon>Macrosiphum</taxon>
    </lineage>
</organism>
<evidence type="ECO:0000256" key="1">
    <source>
        <dbReference type="ARBA" id="ARBA00022723"/>
    </source>
</evidence>
<keyword evidence="8" id="KW-1185">Reference proteome</keyword>
<evidence type="ECO:0000313" key="7">
    <source>
        <dbReference type="EMBL" id="CAI6354138.1"/>
    </source>
</evidence>
<evidence type="ECO:0000256" key="3">
    <source>
        <dbReference type="ARBA" id="ARBA00022833"/>
    </source>
</evidence>
<evidence type="ECO:0000256" key="5">
    <source>
        <dbReference type="SAM" id="Coils"/>
    </source>
</evidence>
<dbReference type="SUPFAM" id="SSF57997">
    <property type="entry name" value="Tropomyosin"/>
    <property type="match status" value="1"/>
</dbReference>
<dbReference type="EMBL" id="CARXXK010000002">
    <property type="protein sequence ID" value="CAI6354138.1"/>
    <property type="molecule type" value="Genomic_DNA"/>
</dbReference>
<protein>
    <recommendedName>
        <fullName evidence="6">RING-type domain-containing protein</fullName>
    </recommendedName>
</protein>
<dbReference type="InterPro" id="IPR011011">
    <property type="entry name" value="Znf_FYVE_PHD"/>
</dbReference>
<evidence type="ECO:0000259" key="6">
    <source>
        <dbReference type="PROSITE" id="PS50089"/>
    </source>
</evidence>
<evidence type="ECO:0000256" key="4">
    <source>
        <dbReference type="PROSITE-ProRule" id="PRU00175"/>
    </source>
</evidence>
<dbReference type="Gene3D" id="1.20.5.340">
    <property type="match status" value="1"/>
</dbReference>
<dbReference type="CDD" id="cd15489">
    <property type="entry name" value="PHD_SF"/>
    <property type="match status" value="1"/>
</dbReference>
<dbReference type="SUPFAM" id="SSF57903">
    <property type="entry name" value="FYVE/PHD zinc finger"/>
    <property type="match status" value="1"/>
</dbReference>
<dbReference type="InterPro" id="IPR019786">
    <property type="entry name" value="Zinc_finger_PHD-type_CS"/>
</dbReference>
<name>A0AAV0WEA1_9HEMI</name>
<sequence>MPCNVCKTNVSPAKKITCSFCNQLFHKSCLSTYNKYRDNPQNLICDECEQNKIIKKNVTSRKNRQENDKILDARHDKGYSTSTDINEMKSSISEILKKLDSLTTSFSAIEKSVSFLSDKVDEYNEKFQNIVEKVKDHDGRLNTYENKISNLEREIYILKGNVNIRYRTDKTF</sequence>
<comment type="caution">
    <text evidence="7">The sequence shown here is derived from an EMBL/GenBank/DDBJ whole genome shotgun (WGS) entry which is preliminary data.</text>
</comment>
<evidence type="ECO:0000313" key="8">
    <source>
        <dbReference type="Proteomes" id="UP001160148"/>
    </source>
</evidence>
<proteinExistence type="predicted"/>
<feature type="coiled-coil region" evidence="5">
    <location>
        <begin position="134"/>
        <end position="161"/>
    </location>
</feature>
<dbReference type="AlphaFoldDB" id="A0AAV0WEA1"/>
<accession>A0AAV0WEA1</accession>
<dbReference type="GO" id="GO:0008270">
    <property type="term" value="F:zinc ion binding"/>
    <property type="evidence" value="ECO:0007669"/>
    <property type="project" value="UniProtKB-KW"/>
</dbReference>
<evidence type="ECO:0000256" key="2">
    <source>
        <dbReference type="ARBA" id="ARBA00022771"/>
    </source>
</evidence>
<dbReference type="PROSITE" id="PS01359">
    <property type="entry name" value="ZF_PHD_1"/>
    <property type="match status" value="1"/>
</dbReference>
<dbReference type="PROSITE" id="PS50089">
    <property type="entry name" value="ZF_RING_2"/>
    <property type="match status" value="1"/>
</dbReference>
<dbReference type="InterPro" id="IPR013083">
    <property type="entry name" value="Znf_RING/FYVE/PHD"/>
</dbReference>
<dbReference type="InterPro" id="IPR001841">
    <property type="entry name" value="Znf_RING"/>
</dbReference>
<feature type="domain" description="RING-type" evidence="6">
    <location>
        <begin position="3"/>
        <end position="49"/>
    </location>
</feature>
<gene>
    <name evidence="7" type="ORF">MEUPH1_LOCUS10179</name>
</gene>
<dbReference type="Gene3D" id="3.30.40.10">
    <property type="entry name" value="Zinc/RING finger domain, C3HC4 (zinc finger)"/>
    <property type="match status" value="1"/>
</dbReference>